<dbReference type="Pfam" id="PF20990">
    <property type="entry name" value="DUF2207_C"/>
    <property type="match status" value="1"/>
</dbReference>
<keyword evidence="5" id="KW-1185">Reference proteome</keyword>
<feature type="transmembrane region" description="Helical" evidence="1">
    <location>
        <begin position="246"/>
        <end position="266"/>
    </location>
</feature>
<dbReference type="AlphaFoldDB" id="A0A371NQL6"/>
<sequence>MRLRSALRSVLIAGFFAVLTVAVLPASVARADVDDFSYSTWDSQYQIGLDDEGRALMHVTETVVAEFPQTDQNRGIVRGLAEVYGSAPLYPRVISVTDGEGHDVPYETESDDDVLFVSIDDDTYKHGSTTYVIEYTMRDVFHTPDDAEIDEFYWDLLPLDSTQDIARFTGSIRFDDALTGATAGLPSCYQGGYGAKATCDLVEQAGVYTVTATDLGAGEGVTVAFPFEPGTVTPSPALQPDPLTDVIPYGLAGGGLLLGGAGLLSVGLMKRRHRGQGDGIVVAQYEVPADLPPLLAALLEGSKAKAIPAEIVHLGVHGALRIEDGKKKPRLTFLAGENVGDPLDSATLRGLFPDREPGDQVDLGTPDTDLARRLSNLPKTAATAASDRGLTESRRSAGGLVLGILGVVAGLIAVGLAIPGLAVQRPAAIVAFVISVLLLAATIVLAVLLMLKKTVLTPKGAETRELLLGAREYIRLAEADRIRMLQSYTGAERRSDGEVDIIVLYERLLPYAMLFGLEKEWAEVLEVQYERAGSAPGWYAGYTMGSFGSSLSTMGATLHATPVATSSSSSSGSFGGGFSGGGGGGGFSGGR</sequence>
<dbReference type="RefSeq" id="WP_116242872.1">
    <property type="nucleotide sequence ID" value="NZ_QUAB01000046.1"/>
</dbReference>
<keyword evidence="1" id="KW-0812">Transmembrane</keyword>
<dbReference type="OrthoDB" id="4973253at2"/>
<dbReference type="Proteomes" id="UP000262172">
    <property type="component" value="Unassembled WGS sequence"/>
</dbReference>
<name>A0A371NQL6_9MICO</name>
<evidence type="ECO:0000259" key="2">
    <source>
        <dbReference type="Pfam" id="PF09972"/>
    </source>
</evidence>
<reference evidence="4 5" key="1">
    <citation type="submission" date="2018-08" db="EMBL/GenBank/DDBJ databases">
        <title>Isolation, diversity and antifungal activity of Actinobacteria from cow dung.</title>
        <authorList>
            <person name="Ling L."/>
        </authorList>
    </citation>
    <scope>NUCLEOTIDE SEQUENCE [LARGE SCALE GENOMIC DNA]</scope>
    <source>
        <strain evidence="4 5">NEAU-LLE</strain>
    </source>
</reference>
<evidence type="ECO:0000313" key="4">
    <source>
        <dbReference type="EMBL" id="REJ04473.1"/>
    </source>
</evidence>
<keyword evidence="1" id="KW-0472">Membrane</keyword>
<organism evidence="4 5">
    <name type="scientific">Microbacterium bovistercoris</name>
    <dbReference type="NCBI Taxonomy" id="2293570"/>
    <lineage>
        <taxon>Bacteria</taxon>
        <taxon>Bacillati</taxon>
        <taxon>Actinomycetota</taxon>
        <taxon>Actinomycetes</taxon>
        <taxon>Micrococcales</taxon>
        <taxon>Microbacteriaceae</taxon>
        <taxon>Microbacterium</taxon>
    </lineage>
</organism>
<evidence type="ECO:0000259" key="3">
    <source>
        <dbReference type="Pfam" id="PF20990"/>
    </source>
</evidence>
<gene>
    <name evidence="4" type="ORF">DY023_13555</name>
</gene>
<evidence type="ECO:0000256" key="1">
    <source>
        <dbReference type="SAM" id="Phobius"/>
    </source>
</evidence>
<accession>A0A371NQL6</accession>
<dbReference type="EMBL" id="QUAB01000046">
    <property type="protein sequence ID" value="REJ04473.1"/>
    <property type="molecule type" value="Genomic_DNA"/>
</dbReference>
<protein>
    <submittedName>
        <fullName evidence="4">DUF2207 domain-containing protein</fullName>
    </submittedName>
</protein>
<dbReference type="Pfam" id="PF09972">
    <property type="entry name" value="DUF2207"/>
    <property type="match status" value="1"/>
</dbReference>
<evidence type="ECO:0000313" key="5">
    <source>
        <dbReference type="Proteomes" id="UP000262172"/>
    </source>
</evidence>
<feature type="domain" description="Predicted membrane protein YciQ-like C-terminal" evidence="3">
    <location>
        <begin position="284"/>
        <end position="524"/>
    </location>
</feature>
<feature type="transmembrane region" description="Helical" evidence="1">
    <location>
        <begin position="400"/>
        <end position="422"/>
    </location>
</feature>
<dbReference type="InterPro" id="IPR018702">
    <property type="entry name" value="DUF2207"/>
</dbReference>
<dbReference type="InterPro" id="IPR048389">
    <property type="entry name" value="YciQ-like_C"/>
</dbReference>
<proteinExistence type="predicted"/>
<feature type="transmembrane region" description="Helical" evidence="1">
    <location>
        <begin position="428"/>
        <end position="451"/>
    </location>
</feature>
<comment type="caution">
    <text evidence="4">The sequence shown here is derived from an EMBL/GenBank/DDBJ whole genome shotgun (WGS) entry which is preliminary data.</text>
</comment>
<keyword evidence="1" id="KW-1133">Transmembrane helix</keyword>
<feature type="domain" description="DUF2207" evidence="2">
    <location>
        <begin position="56"/>
        <end position="225"/>
    </location>
</feature>